<organism evidence="2 3">
    <name type="scientific">Marinomonas primoryensis</name>
    <dbReference type="NCBI Taxonomy" id="178399"/>
    <lineage>
        <taxon>Bacteria</taxon>
        <taxon>Pseudomonadati</taxon>
        <taxon>Pseudomonadota</taxon>
        <taxon>Gammaproteobacteria</taxon>
        <taxon>Oceanospirillales</taxon>
        <taxon>Oceanospirillaceae</taxon>
        <taxon>Marinomonas</taxon>
    </lineage>
</organism>
<dbReference type="Gene3D" id="3.30.420.380">
    <property type="match status" value="1"/>
</dbReference>
<feature type="transmembrane region" description="Helical" evidence="1">
    <location>
        <begin position="190"/>
        <end position="210"/>
    </location>
</feature>
<keyword evidence="1" id="KW-1133">Transmembrane helix</keyword>
<evidence type="ECO:0000313" key="3">
    <source>
        <dbReference type="Proteomes" id="UP001471651"/>
    </source>
</evidence>
<proteinExistence type="predicted"/>
<gene>
    <name evidence="2" type="ORF">ABKW32_10835</name>
</gene>
<keyword evidence="3" id="KW-1185">Reference proteome</keyword>
<dbReference type="RefSeq" id="WP_348577053.1">
    <property type="nucleotide sequence ID" value="NZ_JBDYKN010000009.1"/>
</dbReference>
<evidence type="ECO:0000313" key="2">
    <source>
        <dbReference type="EMBL" id="MEP7729943.1"/>
    </source>
</evidence>
<sequence>MMKLMPTYSVAVYSAQKCLYFDSAEAVRFADLMPVSDDSIPDSHQLKSIQQTLSLESAPSTSRIIVLVPDSWLSVSQHRIDHPISSSLLPLAALSYAVETTFSPPESVMFSYVQEALPAKHTQLTVFACSNEWAQQLLEPFQLLAKSCCMIPQGQWVDKKSRAYSWLLCTQRALSLYQPDKEKRKKARRLWGYLLLLSLLIHSVASVYFWTLQQHSEKALMTYQKTRLVQSDWVLAQEEDNIFSESVLGLVQALPKSARLGQFDGSASFASFKMVLPKQELDLLLGRWQKQRPDWRWEIEQSPYYSSLTMNQEEVVGVSISVFEN</sequence>
<protein>
    <recommendedName>
        <fullName evidence="4">GspL cytoplasmic actin-ATPase-like domain-containing protein</fullName>
    </recommendedName>
</protein>
<evidence type="ECO:0008006" key="4">
    <source>
        <dbReference type="Google" id="ProtNLM"/>
    </source>
</evidence>
<comment type="caution">
    <text evidence="2">The sequence shown here is derived from an EMBL/GenBank/DDBJ whole genome shotgun (WGS) entry which is preliminary data.</text>
</comment>
<dbReference type="EMBL" id="JBDYKN010000009">
    <property type="protein sequence ID" value="MEP7729943.1"/>
    <property type="molecule type" value="Genomic_DNA"/>
</dbReference>
<keyword evidence="1" id="KW-0812">Transmembrane</keyword>
<accession>A0ABV0L0L1</accession>
<evidence type="ECO:0000256" key="1">
    <source>
        <dbReference type="SAM" id="Phobius"/>
    </source>
</evidence>
<reference evidence="2 3" key="1">
    <citation type="submission" date="2024-05" db="EMBL/GenBank/DDBJ databases">
        <authorList>
            <person name="Busch G.E."/>
            <person name="Sharma I."/>
        </authorList>
    </citation>
    <scope>NUCLEOTIDE SEQUENCE [LARGE SCALE GENOMIC DNA]</scope>
    <source>
        <strain evidence="2 3">23GB23</strain>
    </source>
</reference>
<dbReference type="Proteomes" id="UP001471651">
    <property type="component" value="Unassembled WGS sequence"/>
</dbReference>
<name>A0ABV0L0L1_9GAMM</name>
<keyword evidence="1" id="KW-0472">Membrane</keyword>